<dbReference type="GO" id="GO:0008270">
    <property type="term" value="F:zinc ion binding"/>
    <property type="evidence" value="ECO:0007669"/>
    <property type="project" value="InterPro"/>
</dbReference>
<feature type="compositionally biased region" description="Basic and acidic residues" evidence="2">
    <location>
        <begin position="530"/>
        <end position="543"/>
    </location>
</feature>
<dbReference type="SUPFAM" id="SSF54928">
    <property type="entry name" value="RNA-binding domain, RBD"/>
    <property type="match status" value="1"/>
</dbReference>
<feature type="compositionally biased region" description="Low complexity" evidence="2">
    <location>
        <begin position="120"/>
        <end position="129"/>
    </location>
</feature>
<feature type="region of interest" description="Disordered" evidence="2">
    <location>
        <begin position="81"/>
        <end position="266"/>
    </location>
</feature>
<keyword evidence="5" id="KW-1185">Reference proteome</keyword>
<dbReference type="Gene3D" id="3.30.70.330">
    <property type="match status" value="2"/>
</dbReference>
<dbReference type="InterPro" id="IPR000504">
    <property type="entry name" value="RRM_dom"/>
</dbReference>
<feature type="compositionally biased region" description="Basic and acidic residues" evidence="2">
    <location>
        <begin position="833"/>
        <end position="843"/>
    </location>
</feature>
<feature type="region of interest" description="Disordered" evidence="2">
    <location>
        <begin position="321"/>
        <end position="365"/>
    </location>
</feature>
<evidence type="ECO:0000259" key="3">
    <source>
        <dbReference type="PROSITE" id="PS50102"/>
    </source>
</evidence>
<dbReference type="eggNOG" id="ENOG502RYKJ">
    <property type="taxonomic scope" value="Eukaryota"/>
</dbReference>
<organism evidence="4 5">
    <name type="scientific">Poecilia formosa</name>
    <name type="common">Amazon molly</name>
    <name type="synonym">Limia formosa</name>
    <dbReference type="NCBI Taxonomy" id="48698"/>
    <lineage>
        <taxon>Eukaryota</taxon>
        <taxon>Metazoa</taxon>
        <taxon>Chordata</taxon>
        <taxon>Craniata</taxon>
        <taxon>Vertebrata</taxon>
        <taxon>Euteleostomi</taxon>
        <taxon>Actinopterygii</taxon>
        <taxon>Neopterygii</taxon>
        <taxon>Teleostei</taxon>
        <taxon>Neoteleostei</taxon>
        <taxon>Acanthomorphata</taxon>
        <taxon>Ovalentaria</taxon>
        <taxon>Atherinomorphae</taxon>
        <taxon>Cyprinodontiformes</taxon>
        <taxon>Poeciliidae</taxon>
        <taxon>Poeciliinae</taxon>
        <taxon>Poecilia</taxon>
    </lineage>
</organism>
<reference evidence="4" key="3">
    <citation type="submission" date="2025-09" db="UniProtKB">
        <authorList>
            <consortium name="Ensembl"/>
        </authorList>
    </citation>
    <scope>IDENTIFICATION</scope>
</reference>
<dbReference type="EMBL" id="AYCK01026724">
    <property type="status" value="NOT_ANNOTATED_CDS"/>
    <property type="molecule type" value="Genomic_DNA"/>
</dbReference>
<dbReference type="RefSeq" id="XP_016522869.1">
    <property type="nucleotide sequence ID" value="XM_016667383.1"/>
</dbReference>
<sequence length="989" mass="109318">MFPFRQPSDSDLRPDPRRYGSGAERDFFCPPQESLLPGPAPQDGVLSLLSSCGLEPEDLSVLAKLPEDILTVESLPQILKQIKGQKAPPPGCPPRPEEPFHLGTTKPLPARPPSPPPPSSSFKAFSPAPRDWERLRRQPVQYPLHLLSSEPRPDRWPGQQASGSGRSPPPPSSSSTRRAVDQDLRPRPPVYGKDGSSFGGSAGRTRPSRFSGSGDFRTAPPLDERRRDSRPSFSSHVLNRARHPAPNRARDPASGAMPSKKQALDFHGTSPPAFPYSCSLCDIAVLSEKVWIQHVNTTGHADGQLNLLQRFPRWDCRLESAGRDENQSNQRRDGANPAPPPPRPNQNRADPQTSKKQQKAADKGKVVCAKFPPQAVDEASLRKLIEPFGKVGKVLMFPSLAFVEMGSSDQAKDLVKFYSSSDPEARKVKVEFNISNAFSFLQSSQVVSFTPAPSGEDGRSDLLSIAKRFGEPLYTLFLPSKAFVEMKLSAEAQKLVDYYSASALRINGATIQVAFSSEYRTLLRVPSAQKYEDEPAKTKEPNRTRRARTRSRSRDRSGGGRQRRSGSGDRKRPEIRTRTRSRSRERHGTSSPGQNQNQMEGKPKEPQNPESRSAAEPQRDEGGDDDEVHPVAEEEEDQLGDEDQSDSDIEGMEVIAEDGQNLDDEEEEEEDDDEEQKPEPPGADGGELEKTGAEEEEEMMKEEEEEQQKPATEEEEEVEFPVDLESCITLDEVKTDDEDEAPPADGCCEEDGKPGSPEPGPEPTGLTPDDEGSGSDSRTQEEPEPSEPTRSTETLEQEPDRTGLEPESQTRFQKVLETQRVKTPQMKTRSRKSSGDDGTRTGSDEELNQPKTASRTAPEPGPEKRKATPENNGIPLKTLRTKNGPEPGQNQDTAEPKADEEEKQQIKTDEQNPAEPEPLEQESAAPPAEGATEPQKPVGAEFVRPVVGYFCNLCQLIFIDEDEAKLQHCATPAHYRKYQEKTGKDPWIS</sequence>
<evidence type="ECO:0000313" key="5">
    <source>
        <dbReference type="Proteomes" id="UP000028760"/>
    </source>
</evidence>
<evidence type="ECO:0000256" key="1">
    <source>
        <dbReference type="PROSITE-ProRule" id="PRU00176"/>
    </source>
</evidence>
<reference evidence="5" key="1">
    <citation type="submission" date="2013-10" db="EMBL/GenBank/DDBJ databases">
        <authorList>
            <person name="Schartl M."/>
            <person name="Warren W."/>
        </authorList>
    </citation>
    <scope>NUCLEOTIDE SEQUENCE [LARGE SCALE GENOMIC DNA]</scope>
    <source>
        <strain evidence="5">female</strain>
    </source>
</reference>
<dbReference type="InterPro" id="IPR012677">
    <property type="entry name" value="Nucleotide-bd_a/b_plait_sf"/>
</dbReference>
<feature type="compositionally biased region" description="Acidic residues" evidence="2">
    <location>
        <begin position="622"/>
        <end position="651"/>
    </location>
</feature>
<dbReference type="InterPro" id="IPR003604">
    <property type="entry name" value="Matrin/U1-like-C_Znf_C2H2"/>
</dbReference>
<dbReference type="Ensembl" id="ENSPFOT00000004197.2">
    <property type="protein sequence ID" value="ENSPFOP00000004189.2"/>
    <property type="gene ID" value="ENSPFOG00000004307.2"/>
</dbReference>
<dbReference type="GeneID" id="103132422"/>
<dbReference type="InterPro" id="IPR035979">
    <property type="entry name" value="RBD_domain_sf"/>
</dbReference>
<feature type="domain" description="RRM" evidence="3">
    <location>
        <begin position="364"/>
        <end position="435"/>
    </location>
</feature>
<feature type="compositionally biased region" description="Polar residues" evidence="2">
    <location>
        <begin position="589"/>
        <end position="599"/>
    </location>
</feature>
<proteinExistence type="predicted"/>
<dbReference type="GO" id="GO:0003723">
    <property type="term" value="F:RNA binding"/>
    <property type="evidence" value="ECO:0007669"/>
    <property type="project" value="UniProtKB-UniRule"/>
</dbReference>
<dbReference type="Proteomes" id="UP000028760">
    <property type="component" value="Unassembled WGS sequence"/>
</dbReference>
<dbReference type="PANTHER" id="PTHR15592">
    <property type="entry name" value="MATRIN 3/NUCLEAR PROTEIN 220-RELATED"/>
    <property type="match status" value="1"/>
</dbReference>
<keyword evidence="1" id="KW-0694">RNA-binding</keyword>
<feature type="compositionally biased region" description="Basic and acidic residues" evidence="2">
    <location>
        <begin position="566"/>
        <end position="577"/>
    </location>
</feature>
<feature type="compositionally biased region" description="Acidic residues" evidence="2">
    <location>
        <begin position="694"/>
        <end position="706"/>
    </location>
</feature>
<dbReference type="PROSITE" id="PS50102">
    <property type="entry name" value="RRM"/>
    <property type="match status" value="1"/>
</dbReference>
<feature type="compositionally biased region" description="Acidic residues" evidence="2">
    <location>
        <begin position="713"/>
        <end position="722"/>
    </location>
</feature>
<dbReference type="AlphaFoldDB" id="A0A087XEI6"/>
<evidence type="ECO:0000313" key="4">
    <source>
        <dbReference type="Ensembl" id="ENSPFOP00000004189.2"/>
    </source>
</evidence>
<dbReference type="CTD" id="556124"/>
<accession>A0A087XEI6</accession>
<feature type="compositionally biased region" description="Pro residues" evidence="2">
    <location>
        <begin position="109"/>
        <end position="119"/>
    </location>
</feature>
<dbReference type="GeneTree" id="ENSGT00940000169511"/>
<feature type="compositionally biased region" description="Basic and acidic residues" evidence="2">
    <location>
        <begin position="8"/>
        <end position="27"/>
    </location>
</feature>
<reference evidence="4" key="2">
    <citation type="submission" date="2025-08" db="UniProtKB">
        <authorList>
            <consortium name="Ensembl"/>
        </authorList>
    </citation>
    <scope>IDENTIFICATION</scope>
</reference>
<feature type="region of interest" description="Disordered" evidence="2">
    <location>
        <begin position="530"/>
        <end position="937"/>
    </location>
</feature>
<feature type="compositionally biased region" description="Basic and acidic residues" evidence="2">
    <location>
        <begin position="321"/>
        <end position="334"/>
    </location>
</feature>
<dbReference type="SMART" id="SM00360">
    <property type="entry name" value="RRM"/>
    <property type="match status" value="1"/>
</dbReference>
<protein>
    <submittedName>
        <fullName evidence="4">Matrin-3-like</fullName>
    </submittedName>
</protein>
<feature type="region of interest" description="Disordered" evidence="2">
    <location>
        <begin position="1"/>
        <end position="42"/>
    </location>
</feature>
<feature type="compositionally biased region" description="Acidic residues" evidence="2">
    <location>
        <begin position="660"/>
        <end position="676"/>
    </location>
</feature>
<evidence type="ECO:0000256" key="2">
    <source>
        <dbReference type="SAM" id="MobiDB-lite"/>
    </source>
</evidence>
<dbReference type="SMART" id="SM00451">
    <property type="entry name" value="ZnF_U1"/>
    <property type="match status" value="2"/>
</dbReference>
<name>A0A087XEI6_POEFO</name>
<dbReference type="OMA" id="HYQRYKV"/>
<dbReference type="STRING" id="48698.ENSPFOP00000004189"/>